<dbReference type="Pfam" id="PF01035">
    <property type="entry name" value="DNA_binding_1"/>
    <property type="match status" value="1"/>
</dbReference>
<dbReference type="GO" id="GO:0032259">
    <property type="term" value="P:methylation"/>
    <property type="evidence" value="ECO:0007669"/>
    <property type="project" value="UniProtKB-KW"/>
</dbReference>
<comment type="catalytic activity">
    <reaction evidence="1">
        <text>a 4-O-methyl-thymidine in DNA + L-cysteinyl-[protein] = a thymidine in DNA + S-methyl-L-cysteinyl-[protein]</text>
        <dbReference type="Rhea" id="RHEA:53428"/>
        <dbReference type="Rhea" id="RHEA-COMP:10131"/>
        <dbReference type="Rhea" id="RHEA-COMP:10132"/>
        <dbReference type="Rhea" id="RHEA-COMP:13555"/>
        <dbReference type="Rhea" id="RHEA-COMP:13556"/>
        <dbReference type="ChEBI" id="CHEBI:29950"/>
        <dbReference type="ChEBI" id="CHEBI:82612"/>
        <dbReference type="ChEBI" id="CHEBI:137386"/>
        <dbReference type="ChEBI" id="CHEBI:137387"/>
        <dbReference type="EC" id="2.1.1.63"/>
    </reaction>
</comment>
<evidence type="ECO:0000256" key="5">
    <source>
        <dbReference type="ARBA" id="ARBA00022679"/>
    </source>
</evidence>
<dbReference type="FunFam" id="1.10.10.10:FF:000214">
    <property type="entry name" value="Methylated-DNA--protein-cysteine methyltransferase"/>
    <property type="match status" value="1"/>
</dbReference>
<dbReference type="SUPFAM" id="SSF53155">
    <property type="entry name" value="Methylated DNA-protein cysteine methyltransferase domain"/>
    <property type="match status" value="1"/>
</dbReference>
<evidence type="ECO:0000256" key="3">
    <source>
        <dbReference type="ARBA" id="ARBA00011918"/>
    </source>
</evidence>
<evidence type="ECO:0000259" key="10">
    <source>
        <dbReference type="Pfam" id="PF02870"/>
    </source>
</evidence>
<dbReference type="InterPro" id="IPR008332">
    <property type="entry name" value="MethylG_MeTrfase_N"/>
</dbReference>
<organism evidence="11 12">
    <name type="scientific">Propionibacterium ruminifibrarum</name>
    <dbReference type="NCBI Taxonomy" id="1962131"/>
    <lineage>
        <taxon>Bacteria</taxon>
        <taxon>Bacillati</taxon>
        <taxon>Actinomycetota</taxon>
        <taxon>Actinomycetes</taxon>
        <taxon>Propionibacteriales</taxon>
        <taxon>Propionibacteriaceae</taxon>
        <taxon>Propionibacterium</taxon>
    </lineage>
</organism>
<sequence length="182" mass="19126">MNPGPGRARTGPAEWGPVRWDTVESPLGPLLVAVTERGVLRVGLPAEDHDEVLAALARACGSAPERSGQHVLAAADELRAYFAGTRMTFDVPVDLRLSTPFRERVQRALLTVGYGQTVSYARLADMAGAPAGAARAVGGACAHNPVPIIVPCHRVLPAGGGVGGYRGGAAMKRYLLDLERRP</sequence>
<dbReference type="InterPro" id="IPR014048">
    <property type="entry name" value="MethylDNA_cys_MeTrfase_DNA-bd"/>
</dbReference>
<dbReference type="InterPro" id="IPR036388">
    <property type="entry name" value="WH-like_DNA-bd_sf"/>
</dbReference>
<dbReference type="NCBIfam" id="TIGR00589">
    <property type="entry name" value="ogt"/>
    <property type="match status" value="1"/>
</dbReference>
<evidence type="ECO:0000256" key="6">
    <source>
        <dbReference type="ARBA" id="ARBA00022763"/>
    </source>
</evidence>
<evidence type="ECO:0000313" key="12">
    <source>
        <dbReference type="Proteomes" id="UP000265962"/>
    </source>
</evidence>
<protein>
    <recommendedName>
        <fullName evidence="3">methylated-DNA--[protein]-cysteine S-methyltransferase</fullName>
        <ecNumber evidence="3">2.1.1.63</ecNumber>
    </recommendedName>
</protein>
<evidence type="ECO:0000256" key="8">
    <source>
        <dbReference type="ARBA" id="ARBA00049348"/>
    </source>
</evidence>
<dbReference type="InterPro" id="IPR001497">
    <property type="entry name" value="MethylDNA_cys_MeTrfase_AS"/>
</dbReference>
<evidence type="ECO:0000256" key="1">
    <source>
        <dbReference type="ARBA" id="ARBA00001286"/>
    </source>
</evidence>
<dbReference type="Proteomes" id="UP000265962">
    <property type="component" value="Unassembled WGS sequence"/>
</dbReference>
<dbReference type="InterPro" id="IPR036217">
    <property type="entry name" value="MethylDNA_cys_MeTrfase_DNAb"/>
</dbReference>
<dbReference type="RefSeq" id="WP_119716625.1">
    <property type="nucleotide sequence ID" value="NZ_OMOH01000017.1"/>
</dbReference>
<dbReference type="PANTHER" id="PTHR10815:SF13">
    <property type="entry name" value="METHYLATED-DNA--PROTEIN-CYSTEINE METHYLTRANSFERASE"/>
    <property type="match status" value="1"/>
</dbReference>
<keyword evidence="12" id="KW-1185">Reference proteome</keyword>
<dbReference type="InterPro" id="IPR036631">
    <property type="entry name" value="MGMT_N_sf"/>
</dbReference>
<comment type="similarity">
    <text evidence="2">Belongs to the MGMT family.</text>
</comment>
<dbReference type="EC" id="2.1.1.63" evidence="3"/>
<dbReference type="PANTHER" id="PTHR10815">
    <property type="entry name" value="METHYLATED-DNA--PROTEIN-CYSTEINE METHYLTRANSFERASE"/>
    <property type="match status" value="1"/>
</dbReference>
<dbReference type="OrthoDB" id="9802228at2"/>
<dbReference type="AlphaFoldDB" id="A0A375I4A1"/>
<keyword evidence="5 11" id="KW-0808">Transferase</keyword>
<dbReference type="Pfam" id="PF02870">
    <property type="entry name" value="Methyltransf_1N"/>
    <property type="match status" value="1"/>
</dbReference>
<evidence type="ECO:0000256" key="7">
    <source>
        <dbReference type="ARBA" id="ARBA00023204"/>
    </source>
</evidence>
<reference evidence="12" key="1">
    <citation type="submission" date="2018-02" db="EMBL/GenBank/DDBJ databases">
        <authorList>
            <person name="Hornung B."/>
        </authorList>
    </citation>
    <scope>NUCLEOTIDE SEQUENCE [LARGE SCALE GENOMIC DNA]</scope>
</reference>
<evidence type="ECO:0000313" key="11">
    <source>
        <dbReference type="EMBL" id="SPF69548.1"/>
    </source>
</evidence>
<proteinExistence type="inferred from homology"/>
<dbReference type="SUPFAM" id="SSF46767">
    <property type="entry name" value="Methylated DNA-protein cysteine methyltransferase, C-terminal domain"/>
    <property type="match status" value="1"/>
</dbReference>
<comment type="catalytic activity">
    <reaction evidence="8">
        <text>a 6-O-methyl-2'-deoxyguanosine in DNA + L-cysteinyl-[protein] = S-methyl-L-cysteinyl-[protein] + a 2'-deoxyguanosine in DNA</text>
        <dbReference type="Rhea" id="RHEA:24000"/>
        <dbReference type="Rhea" id="RHEA-COMP:10131"/>
        <dbReference type="Rhea" id="RHEA-COMP:10132"/>
        <dbReference type="Rhea" id="RHEA-COMP:11367"/>
        <dbReference type="Rhea" id="RHEA-COMP:11368"/>
        <dbReference type="ChEBI" id="CHEBI:29950"/>
        <dbReference type="ChEBI" id="CHEBI:82612"/>
        <dbReference type="ChEBI" id="CHEBI:85445"/>
        <dbReference type="ChEBI" id="CHEBI:85448"/>
        <dbReference type="EC" id="2.1.1.63"/>
    </reaction>
</comment>
<dbReference type="GO" id="GO:0006281">
    <property type="term" value="P:DNA repair"/>
    <property type="evidence" value="ECO:0007669"/>
    <property type="project" value="UniProtKB-KW"/>
</dbReference>
<dbReference type="GO" id="GO:0003908">
    <property type="term" value="F:methylated-DNA-[protein]-cysteine S-methyltransferase activity"/>
    <property type="evidence" value="ECO:0007669"/>
    <property type="project" value="UniProtKB-EC"/>
</dbReference>
<gene>
    <name evidence="11" type="ORF">PROPJV5_2533</name>
</gene>
<feature type="domain" description="Methylguanine DNA methyltransferase ribonuclease-like" evidence="10">
    <location>
        <begin position="18"/>
        <end position="95"/>
    </location>
</feature>
<feature type="domain" description="Methylated-DNA-[protein]-cysteine S-methyltransferase DNA binding" evidence="9">
    <location>
        <begin position="100"/>
        <end position="180"/>
    </location>
</feature>
<accession>A0A375I4A1</accession>
<evidence type="ECO:0000259" key="9">
    <source>
        <dbReference type="Pfam" id="PF01035"/>
    </source>
</evidence>
<dbReference type="Gene3D" id="1.10.10.10">
    <property type="entry name" value="Winged helix-like DNA-binding domain superfamily/Winged helix DNA-binding domain"/>
    <property type="match status" value="1"/>
</dbReference>
<dbReference type="Gene3D" id="3.30.160.70">
    <property type="entry name" value="Methylated DNA-protein cysteine methyltransferase domain"/>
    <property type="match status" value="1"/>
</dbReference>
<evidence type="ECO:0000256" key="4">
    <source>
        <dbReference type="ARBA" id="ARBA00022603"/>
    </source>
</evidence>
<keyword evidence="6" id="KW-0227">DNA damage</keyword>
<name>A0A375I4A1_9ACTN</name>
<dbReference type="EMBL" id="OMOH01000017">
    <property type="protein sequence ID" value="SPF69548.1"/>
    <property type="molecule type" value="Genomic_DNA"/>
</dbReference>
<keyword evidence="4 11" id="KW-0489">Methyltransferase</keyword>
<evidence type="ECO:0000256" key="2">
    <source>
        <dbReference type="ARBA" id="ARBA00008711"/>
    </source>
</evidence>
<keyword evidence="7" id="KW-0234">DNA repair</keyword>
<dbReference type="PROSITE" id="PS00374">
    <property type="entry name" value="MGMT"/>
    <property type="match status" value="1"/>
</dbReference>